<feature type="region of interest" description="Disordered" evidence="2">
    <location>
        <begin position="545"/>
        <end position="600"/>
    </location>
</feature>
<evidence type="ECO:0000313" key="4">
    <source>
        <dbReference type="Proteomes" id="UP000481861"/>
    </source>
</evidence>
<evidence type="ECO:0000256" key="1">
    <source>
        <dbReference type="ARBA" id="ARBA00010954"/>
    </source>
</evidence>
<dbReference type="EMBL" id="JAADJZ010000009">
    <property type="protein sequence ID" value="KAF2872544.1"/>
    <property type="molecule type" value="Genomic_DNA"/>
</dbReference>
<feature type="region of interest" description="Disordered" evidence="2">
    <location>
        <begin position="473"/>
        <end position="510"/>
    </location>
</feature>
<sequence length="600" mass="68335">MPITPADHRDIPDQLADLLIRMIPEARGEELGDAFRIAAEFPPITKQSLSELDIQNIISNIKLRHDINFDRDLSFRPNTDGAKGHEKKRASSQYWLALEAELELYVRLYCGTPSLFKSLHVNWSDCAQYAKRRIPKVFETIQDVLKSLVPDRDHSRVEEHLDVSMLMQEIEKGVCDLVRLAEWMAHLLKEHCAPMRDEMVDNMVDLTRLGVADNKAETIVEGLKALLGILEAMKLDVANHQIRNLKTLLIEDTINFEKHYHLDRLVKGHSRINIEVTQEWYSLALGDFRQQCTPPPKDNLRFQLDVFTRAVVSTLFFREKRTFPETFYLDHDRLRTLKTEIDDLVFFEICFELFGHLLKQYGYDGPVSPVTRRVLRTSLSAIIGEGTGHASQQWMRNSEHISLELMRQAYAISNCPPNWDLDDVHNTNHNLRAMLHASFEDHAALLETYMLPQVLTCVNRHLHSSPTDLFNSLVPGPSSVPHPPPPFAPSPPTLQSLPPPPSFHISTDTLLPPPEQYNDITNRITHIILLHWRIWGHIAYVQEDESPTATSEEQLSTSHTPQPRPSPPGDADAPVVTAMKTGEPPDPSQETHIAHEASLP</sequence>
<reference evidence="3 4" key="1">
    <citation type="submission" date="2020-01" db="EMBL/GenBank/DDBJ databases">
        <authorList>
            <consortium name="DOE Joint Genome Institute"/>
            <person name="Haridas S."/>
            <person name="Albert R."/>
            <person name="Binder M."/>
            <person name="Bloem J."/>
            <person name="Labutti K."/>
            <person name="Salamov A."/>
            <person name="Andreopoulos B."/>
            <person name="Baker S.E."/>
            <person name="Barry K."/>
            <person name="Bills G."/>
            <person name="Bluhm B.H."/>
            <person name="Cannon C."/>
            <person name="Castanera R."/>
            <person name="Culley D.E."/>
            <person name="Daum C."/>
            <person name="Ezra D."/>
            <person name="Gonzalez J.B."/>
            <person name="Henrissat B."/>
            <person name="Kuo A."/>
            <person name="Liang C."/>
            <person name="Lipzen A."/>
            <person name="Lutzoni F."/>
            <person name="Magnuson J."/>
            <person name="Mondo S."/>
            <person name="Nolan M."/>
            <person name="Ohm R."/>
            <person name="Pangilinan J."/>
            <person name="Park H.-J.H."/>
            <person name="Ramirez L."/>
            <person name="Alfaro M."/>
            <person name="Sun H."/>
            <person name="Tritt A."/>
            <person name="Yoshinaga Y."/>
            <person name="Zwiers L.-H.L."/>
            <person name="Turgeon B.G."/>
            <person name="Goodwin S.B."/>
            <person name="Spatafora J.W."/>
            <person name="Crous P.W."/>
            <person name="Grigoriev I.V."/>
        </authorList>
    </citation>
    <scope>NUCLEOTIDE SEQUENCE [LARGE SCALE GENOMIC DNA]</scope>
    <source>
        <strain evidence="3 4">CBS 611.86</strain>
    </source>
</reference>
<dbReference type="InterPro" id="IPR008862">
    <property type="entry name" value="Tcp11"/>
</dbReference>
<comment type="similarity">
    <text evidence="1">Belongs to the TCP11 family.</text>
</comment>
<dbReference type="PANTHER" id="PTHR12832">
    <property type="entry name" value="TESTIS-SPECIFIC PROTEIN PBS13 T-COMPLEX 11"/>
    <property type="match status" value="1"/>
</dbReference>
<comment type="caution">
    <text evidence="3">The sequence shown here is derived from an EMBL/GenBank/DDBJ whole genome shotgun (WGS) entry which is preliminary data.</text>
</comment>
<accession>A0A7C8MM43</accession>
<feature type="compositionally biased region" description="Pro residues" evidence="2">
    <location>
        <begin position="478"/>
        <end position="502"/>
    </location>
</feature>
<proteinExistence type="inferred from homology"/>
<protein>
    <submittedName>
        <fullName evidence="3">T-complex protein 11-domain-containing protein</fullName>
    </submittedName>
</protein>
<dbReference type="OrthoDB" id="276323at2759"/>
<dbReference type="AlphaFoldDB" id="A0A7C8MM43"/>
<organism evidence="3 4">
    <name type="scientific">Massariosphaeria phaeospora</name>
    <dbReference type="NCBI Taxonomy" id="100035"/>
    <lineage>
        <taxon>Eukaryota</taxon>
        <taxon>Fungi</taxon>
        <taxon>Dikarya</taxon>
        <taxon>Ascomycota</taxon>
        <taxon>Pezizomycotina</taxon>
        <taxon>Dothideomycetes</taxon>
        <taxon>Pleosporomycetidae</taxon>
        <taxon>Pleosporales</taxon>
        <taxon>Pleosporales incertae sedis</taxon>
        <taxon>Massariosphaeria</taxon>
    </lineage>
</organism>
<dbReference type="Proteomes" id="UP000481861">
    <property type="component" value="Unassembled WGS sequence"/>
</dbReference>
<dbReference type="GO" id="GO:0010737">
    <property type="term" value="P:protein kinase A signaling"/>
    <property type="evidence" value="ECO:0007669"/>
    <property type="project" value="TreeGrafter"/>
</dbReference>
<feature type="compositionally biased region" description="Polar residues" evidence="2">
    <location>
        <begin position="547"/>
        <end position="561"/>
    </location>
</feature>
<gene>
    <name evidence="3" type="ORF">BDV95DRAFT_628176</name>
</gene>
<keyword evidence="4" id="KW-1185">Reference proteome</keyword>
<dbReference type="Pfam" id="PF05794">
    <property type="entry name" value="Tcp11"/>
    <property type="match status" value="1"/>
</dbReference>
<evidence type="ECO:0000256" key="2">
    <source>
        <dbReference type="SAM" id="MobiDB-lite"/>
    </source>
</evidence>
<name>A0A7C8MM43_9PLEO</name>
<evidence type="ECO:0000313" key="3">
    <source>
        <dbReference type="EMBL" id="KAF2872544.1"/>
    </source>
</evidence>
<dbReference type="PANTHER" id="PTHR12832:SF11">
    <property type="entry name" value="LD23868P"/>
    <property type="match status" value="1"/>
</dbReference>